<organism evidence="2 3">
    <name type="scientific">Hyphomicrobium nitrativorans NL23</name>
    <dbReference type="NCBI Taxonomy" id="1029756"/>
    <lineage>
        <taxon>Bacteria</taxon>
        <taxon>Pseudomonadati</taxon>
        <taxon>Pseudomonadota</taxon>
        <taxon>Alphaproteobacteria</taxon>
        <taxon>Hyphomicrobiales</taxon>
        <taxon>Hyphomicrobiaceae</taxon>
        <taxon>Hyphomicrobium</taxon>
    </lineage>
</organism>
<feature type="chain" id="PRO_5004740556" description="HEAT repeat domain-containing protein" evidence="1">
    <location>
        <begin position="20"/>
        <end position="321"/>
    </location>
</feature>
<feature type="signal peptide" evidence="1">
    <location>
        <begin position="1"/>
        <end position="19"/>
    </location>
</feature>
<name>V5SDW9_9HYPH</name>
<sequence length="321" mass="35209">MRVVLSVLVATLLLTPALAQDRSKRAAPTQPEITRSEQILKWINDYRQAPTPDKLPDMVRAMGNLGLFRELDSAGVYIGFIGGVIGANPERAERLVARMFPMPPEDQVVLIRAIAYSGLPDWKGLLGLFVERMPARMVLIRKYLYGDGKTLAELEPDDGYVIDLLWGNYFATGNPEPVRRIVATLAWSTDKNSVEKLTIGSMSKWTLATNASREKDLLDILHDEMNRQPDDVRTPLREVIEAAETFETGKIRKEAVAAVEELKARGPESSRNFAWWGQVGQTTFALGCVAAAATGQVQFGIPCVVGGAVSSAALKYLAPAP</sequence>
<dbReference type="HOGENOM" id="CLU_844061_0_0_5"/>
<dbReference type="EMBL" id="CP006912">
    <property type="protein sequence ID" value="AHB48154.1"/>
    <property type="molecule type" value="Genomic_DNA"/>
</dbReference>
<dbReference type="RefSeq" id="WP_023786743.1">
    <property type="nucleotide sequence ID" value="NC_022997.1"/>
</dbReference>
<evidence type="ECO:0000313" key="2">
    <source>
        <dbReference type="EMBL" id="AHB48154.1"/>
    </source>
</evidence>
<keyword evidence="3" id="KW-1185">Reference proteome</keyword>
<evidence type="ECO:0000256" key="1">
    <source>
        <dbReference type="SAM" id="SignalP"/>
    </source>
</evidence>
<dbReference type="OrthoDB" id="8189383at2"/>
<reference evidence="2 3" key="1">
    <citation type="journal article" date="2014" name="Genome Announc.">
        <title>Complete Genome Sequence of Hyphomicrobium nitrativorans Strain NL23, a Denitrifying Bacterium Isolated from Biofilm of a Methanol-Fed Denitrification System Treating Seawater at the Montreal Biodome.</title>
        <authorList>
            <person name="Martineau C."/>
            <person name="Villeneuve C."/>
            <person name="Mauffrey F."/>
            <person name="Villemur R."/>
        </authorList>
    </citation>
    <scope>NUCLEOTIDE SEQUENCE [LARGE SCALE GENOMIC DNA]</scope>
    <source>
        <strain evidence="2">NL23</strain>
    </source>
</reference>
<protein>
    <recommendedName>
        <fullName evidence="4">HEAT repeat domain-containing protein</fullName>
    </recommendedName>
</protein>
<gene>
    <name evidence="2" type="ORF">W911_06750</name>
</gene>
<keyword evidence="1" id="KW-0732">Signal</keyword>
<proteinExistence type="predicted"/>
<dbReference type="KEGG" id="hni:W911_06750"/>
<accession>V5SDW9</accession>
<dbReference type="AlphaFoldDB" id="V5SDW9"/>
<evidence type="ECO:0000313" key="3">
    <source>
        <dbReference type="Proteomes" id="UP000018542"/>
    </source>
</evidence>
<evidence type="ECO:0008006" key="4">
    <source>
        <dbReference type="Google" id="ProtNLM"/>
    </source>
</evidence>
<dbReference type="PATRIC" id="fig|1029756.8.peg.1414"/>
<dbReference type="Proteomes" id="UP000018542">
    <property type="component" value="Chromosome"/>
</dbReference>